<sequence>MNKSFSRFWWGACLFDTYLSVLVNGSPAEDFVGSKGIRQGDPLSLFLFAIVGEGWAGLVSKAKTSRLFKDQLYVPQLLSFQQELSSLGLYR</sequence>
<evidence type="ECO:0000313" key="1">
    <source>
        <dbReference type="EMBL" id="KAI5407989.1"/>
    </source>
</evidence>
<organism evidence="1 2">
    <name type="scientific">Pisum sativum</name>
    <name type="common">Garden pea</name>
    <name type="synonym">Lathyrus oleraceus</name>
    <dbReference type="NCBI Taxonomy" id="3888"/>
    <lineage>
        <taxon>Eukaryota</taxon>
        <taxon>Viridiplantae</taxon>
        <taxon>Streptophyta</taxon>
        <taxon>Embryophyta</taxon>
        <taxon>Tracheophyta</taxon>
        <taxon>Spermatophyta</taxon>
        <taxon>Magnoliopsida</taxon>
        <taxon>eudicotyledons</taxon>
        <taxon>Gunneridae</taxon>
        <taxon>Pentapetalae</taxon>
        <taxon>rosids</taxon>
        <taxon>fabids</taxon>
        <taxon>Fabales</taxon>
        <taxon>Fabaceae</taxon>
        <taxon>Papilionoideae</taxon>
        <taxon>50 kb inversion clade</taxon>
        <taxon>NPAAA clade</taxon>
        <taxon>Hologalegina</taxon>
        <taxon>IRL clade</taxon>
        <taxon>Fabeae</taxon>
        <taxon>Lathyrus</taxon>
    </lineage>
</organism>
<comment type="caution">
    <text evidence="1">The sequence shown here is derived from an EMBL/GenBank/DDBJ whole genome shotgun (WGS) entry which is preliminary data.</text>
</comment>
<proteinExistence type="predicted"/>
<protein>
    <submittedName>
        <fullName evidence="1">Uncharacterized protein</fullName>
    </submittedName>
</protein>
<gene>
    <name evidence="1" type="ORF">KIW84_054007</name>
</gene>
<accession>A0A9D4WU89</accession>
<dbReference type="EMBL" id="JAMSHJ010000005">
    <property type="protein sequence ID" value="KAI5407989.1"/>
    <property type="molecule type" value="Genomic_DNA"/>
</dbReference>
<name>A0A9D4WU89_PEA</name>
<evidence type="ECO:0000313" key="2">
    <source>
        <dbReference type="Proteomes" id="UP001058974"/>
    </source>
</evidence>
<dbReference type="Gramene" id="Psat05G0400700-T1">
    <property type="protein sequence ID" value="KAI5407989.1"/>
    <property type="gene ID" value="KIW84_054007"/>
</dbReference>
<dbReference type="AlphaFoldDB" id="A0A9D4WU89"/>
<dbReference type="Proteomes" id="UP001058974">
    <property type="component" value="Chromosome 5"/>
</dbReference>
<reference evidence="1 2" key="1">
    <citation type="journal article" date="2022" name="Nat. Genet.">
        <title>Improved pea reference genome and pan-genome highlight genomic features and evolutionary characteristics.</title>
        <authorList>
            <person name="Yang T."/>
            <person name="Liu R."/>
            <person name="Luo Y."/>
            <person name="Hu S."/>
            <person name="Wang D."/>
            <person name="Wang C."/>
            <person name="Pandey M.K."/>
            <person name="Ge S."/>
            <person name="Xu Q."/>
            <person name="Li N."/>
            <person name="Li G."/>
            <person name="Huang Y."/>
            <person name="Saxena R.K."/>
            <person name="Ji Y."/>
            <person name="Li M."/>
            <person name="Yan X."/>
            <person name="He Y."/>
            <person name="Liu Y."/>
            <person name="Wang X."/>
            <person name="Xiang C."/>
            <person name="Varshney R.K."/>
            <person name="Ding H."/>
            <person name="Gao S."/>
            <person name="Zong X."/>
        </authorList>
    </citation>
    <scope>NUCLEOTIDE SEQUENCE [LARGE SCALE GENOMIC DNA]</scope>
    <source>
        <strain evidence="1 2">cv. Zhongwan 6</strain>
    </source>
</reference>
<keyword evidence="2" id="KW-1185">Reference proteome</keyword>